<comment type="subcellular location">
    <subcellularLocation>
        <location evidence="1">Cell inner membrane</location>
        <topology evidence="1">Peripheral membrane protein</topology>
    </subcellularLocation>
</comment>
<keyword evidence="5 6" id="KW-0067">ATP-binding</keyword>
<dbReference type="Gene3D" id="2.40.50.100">
    <property type="match status" value="1"/>
</dbReference>
<reference evidence="6 7" key="1">
    <citation type="submission" date="2015-10" db="EMBL/GenBank/DDBJ databases">
        <title>Genomic differences between typical nodule nitrogen-fixing rhizobial strains and those coming from bean seeds.</title>
        <authorList>
            <person name="Peralta H."/>
            <person name="Aguilar-Vera A."/>
            <person name="Diaz R."/>
            <person name="Mora Y."/>
            <person name="Martinez-Batallar G."/>
            <person name="Salazar E."/>
            <person name="Vargas-Lagunas C."/>
            <person name="Encarnacion S."/>
            <person name="Girard L."/>
            <person name="Mora J."/>
        </authorList>
    </citation>
    <scope>NUCLEOTIDE SEQUENCE [LARGE SCALE GENOMIC DNA]</scope>
    <source>
        <strain evidence="6 7">CFNEI 73</strain>
        <plasmid evidence="6 7">C</plasmid>
    </source>
</reference>
<accession>A0A1L3LVV4</accession>
<evidence type="ECO:0000256" key="1">
    <source>
        <dbReference type="ARBA" id="ARBA00004417"/>
    </source>
</evidence>
<dbReference type="InterPro" id="IPR017871">
    <property type="entry name" value="ABC_transporter-like_CS"/>
</dbReference>
<evidence type="ECO:0000313" key="7">
    <source>
        <dbReference type="Proteomes" id="UP000182306"/>
    </source>
</evidence>
<dbReference type="Pfam" id="PF00005">
    <property type="entry name" value="ABC_tran"/>
    <property type="match status" value="1"/>
</dbReference>
<evidence type="ECO:0000256" key="2">
    <source>
        <dbReference type="ARBA" id="ARBA00005417"/>
    </source>
</evidence>
<evidence type="ECO:0000256" key="5">
    <source>
        <dbReference type="ARBA" id="ARBA00022840"/>
    </source>
</evidence>
<dbReference type="PANTHER" id="PTHR43875">
    <property type="entry name" value="MALTODEXTRIN IMPORT ATP-BINDING PROTEIN MSMX"/>
    <property type="match status" value="1"/>
</dbReference>
<keyword evidence="4" id="KW-0547">Nucleotide-binding</keyword>
<gene>
    <name evidence="6" type="primary">ugpC</name>
    <name evidence="6" type="ORF">SAMCFNEI73_pC0471</name>
</gene>
<dbReference type="Gene3D" id="3.40.50.300">
    <property type="entry name" value="P-loop containing nucleotide triphosphate hydrolases"/>
    <property type="match status" value="1"/>
</dbReference>
<dbReference type="OrthoDB" id="9802264at2"/>
<keyword evidence="3" id="KW-0813">Transport</keyword>
<evidence type="ECO:0000256" key="4">
    <source>
        <dbReference type="ARBA" id="ARBA00022741"/>
    </source>
</evidence>
<dbReference type="InterPro" id="IPR003439">
    <property type="entry name" value="ABC_transporter-like_ATP-bd"/>
</dbReference>
<protein>
    <submittedName>
        <fullName evidence="6">sn-glycerol-3-phosphate import ATP-binding protein UgpC</fullName>
    </submittedName>
</protein>
<dbReference type="Pfam" id="PF08402">
    <property type="entry name" value="TOBE_2"/>
    <property type="match status" value="1"/>
</dbReference>
<dbReference type="GO" id="GO:0016887">
    <property type="term" value="F:ATP hydrolysis activity"/>
    <property type="evidence" value="ECO:0007669"/>
    <property type="project" value="InterPro"/>
</dbReference>
<proteinExistence type="inferred from homology"/>
<dbReference type="PROSITE" id="PS50893">
    <property type="entry name" value="ABC_TRANSPORTER_2"/>
    <property type="match status" value="1"/>
</dbReference>
<dbReference type="InterPro" id="IPR027417">
    <property type="entry name" value="P-loop_NTPase"/>
</dbReference>
<dbReference type="GO" id="GO:0055052">
    <property type="term" value="C:ATP-binding cassette (ABC) transporter complex, substrate-binding subunit-containing"/>
    <property type="evidence" value="ECO:0007669"/>
    <property type="project" value="TreeGrafter"/>
</dbReference>
<dbReference type="PANTHER" id="PTHR43875:SF14">
    <property type="entry name" value="ABC TRANSPORTER ATP-BINDING PROTEIN"/>
    <property type="match status" value="1"/>
</dbReference>
<keyword evidence="6" id="KW-0614">Plasmid</keyword>
<keyword evidence="7" id="KW-1185">Reference proteome</keyword>
<dbReference type="FunFam" id="3.40.50.300:FF:000042">
    <property type="entry name" value="Maltose/maltodextrin ABC transporter, ATP-binding protein"/>
    <property type="match status" value="1"/>
</dbReference>
<dbReference type="PROSITE" id="PS00211">
    <property type="entry name" value="ABC_TRANSPORTER_1"/>
    <property type="match status" value="1"/>
</dbReference>
<organism evidence="6 7">
    <name type="scientific">Sinorhizobium americanum</name>
    <dbReference type="NCBI Taxonomy" id="194963"/>
    <lineage>
        <taxon>Bacteria</taxon>
        <taxon>Pseudomonadati</taxon>
        <taxon>Pseudomonadota</taxon>
        <taxon>Alphaproteobacteria</taxon>
        <taxon>Hyphomicrobiales</taxon>
        <taxon>Rhizobiaceae</taxon>
        <taxon>Sinorhizobium/Ensifer group</taxon>
        <taxon>Sinorhizobium</taxon>
    </lineage>
</organism>
<dbReference type="EMBL" id="CP013110">
    <property type="protein sequence ID" value="APG94192.1"/>
    <property type="molecule type" value="Genomic_DNA"/>
</dbReference>
<dbReference type="InterPro" id="IPR003593">
    <property type="entry name" value="AAA+_ATPase"/>
</dbReference>
<geneLocation type="plasmid" evidence="6 7">
    <name>C</name>
</geneLocation>
<name>A0A1L3LVV4_9HYPH</name>
<dbReference type="RefSeq" id="WP_064253275.1">
    <property type="nucleotide sequence ID" value="NZ_CP013110.1"/>
</dbReference>
<dbReference type="Gene3D" id="2.40.50.140">
    <property type="entry name" value="Nucleic acid-binding proteins"/>
    <property type="match status" value="1"/>
</dbReference>
<dbReference type="InterPro" id="IPR012340">
    <property type="entry name" value="NA-bd_OB-fold"/>
</dbReference>
<comment type="similarity">
    <text evidence="2">Belongs to the ABC transporter superfamily.</text>
</comment>
<dbReference type="GO" id="GO:0140359">
    <property type="term" value="F:ABC-type transporter activity"/>
    <property type="evidence" value="ECO:0007669"/>
    <property type="project" value="UniProtKB-ARBA"/>
</dbReference>
<dbReference type="InterPro" id="IPR047641">
    <property type="entry name" value="ABC_transpr_MalK/UgpC-like"/>
</dbReference>
<dbReference type="AlphaFoldDB" id="A0A1L3LVV4"/>
<dbReference type="SUPFAM" id="SSF50331">
    <property type="entry name" value="MOP-like"/>
    <property type="match status" value="1"/>
</dbReference>
<dbReference type="GO" id="GO:0005524">
    <property type="term" value="F:ATP binding"/>
    <property type="evidence" value="ECO:0007669"/>
    <property type="project" value="UniProtKB-KW"/>
</dbReference>
<evidence type="ECO:0000256" key="3">
    <source>
        <dbReference type="ARBA" id="ARBA00022448"/>
    </source>
</evidence>
<dbReference type="KEGG" id="same:SAMCFNEI73_pC0471"/>
<evidence type="ECO:0000313" key="6">
    <source>
        <dbReference type="EMBL" id="APG94192.1"/>
    </source>
</evidence>
<dbReference type="InterPro" id="IPR013611">
    <property type="entry name" value="Transp-assoc_OB_typ2"/>
</dbReference>
<dbReference type="InterPro" id="IPR008995">
    <property type="entry name" value="Mo/tungstate-bd_C_term_dom"/>
</dbReference>
<dbReference type="Proteomes" id="UP000182306">
    <property type="component" value="Plasmid C"/>
</dbReference>
<sequence length="388" mass="41839">MSVLSLRTITKSFAGNAILKGVSLEADEGEFIALVGPSGCGKSTLLRIVAGLDNADGGDIVIGGREVSSVAAADRNVAMVFQSYALYPHLTAGQNIAVPLAMRRLTAAQRFPFIGNLLPGQRQIRADIQRQVREMATSLRIDHLLDRKPGQMSGGQRQRVALARAMVRHPSVFLMDEPLSNLDANLRVHARGEIVELHRRASVPTLYVTHDQSEALSMADRVAVMIGGTLLQLAPPQEIYDDPAHIEVARFLGQPRINVLETRMDASGSVRFGALTLAAQNTPPSETPVLIGVRPEFVRLSPRTDGILKARVERTEFLGSEVIVHARLDAIGEAIVAKVAPVEAATLSEGLPVSVEIEPDRVMLFATTGERLRAQTIAVASMLEKAHG</sequence>
<dbReference type="SMART" id="SM00382">
    <property type="entry name" value="AAA"/>
    <property type="match status" value="1"/>
</dbReference>
<dbReference type="SUPFAM" id="SSF52540">
    <property type="entry name" value="P-loop containing nucleoside triphosphate hydrolases"/>
    <property type="match status" value="1"/>
</dbReference>